<keyword evidence="6 13" id="KW-0479">Metal-binding</keyword>
<dbReference type="SMART" id="SM00493">
    <property type="entry name" value="TOPRIM"/>
    <property type="match status" value="1"/>
</dbReference>
<dbReference type="AlphaFoldDB" id="A0A1Z8ANX5"/>
<dbReference type="GO" id="GO:0008270">
    <property type="term" value="F:zinc ion binding"/>
    <property type="evidence" value="ECO:0007669"/>
    <property type="project" value="UniProtKB-KW"/>
</dbReference>
<keyword evidence="9" id="KW-0460">Magnesium</keyword>
<keyword evidence="1 12" id="KW-0240">DNA-directed RNA polymerase</keyword>
<dbReference type="SMART" id="SM00400">
    <property type="entry name" value="ZnF_CHCC"/>
    <property type="match status" value="1"/>
</dbReference>
<comment type="catalytic activity">
    <reaction evidence="12">
        <text>ssDNA + n NTP = ssDNA/pppN(pN)n-1 hybrid + (n-1) diphosphate.</text>
        <dbReference type="EC" id="2.7.7.101"/>
    </reaction>
</comment>
<dbReference type="NCBIfam" id="TIGR01391">
    <property type="entry name" value="dnaG"/>
    <property type="match status" value="1"/>
</dbReference>
<gene>
    <name evidence="12" type="primary">dnaG</name>
    <name evidence="15" type="ORF">A9Q93_10830</name>
</gene>
<dbReference type="CDD" id="cd03364">
    <property type="entry name" value="TOPRIM_DnaG_primases"/>
    <property type="match status" value="1"/>
</dbReference>
<dbReference type="Proteomes" id="UP000196102">
    <property type="component" value="Unassembled WGS sequence"/>
</dbReference>
<dbReference type="PANTHER" id="PTHR30313">
    <property type="entry name" value="DNA PRIMASE"/>
    <property type="match status" value="1"/>
</dbReference>
<dbReference type="InterPro" id="IPR036977">
    <property type="entry name" value="DNA_primase_Znf_CHC2"/>
</dbReference>
<comment type="similarity">
    <text evidence="12 13">Belongs to the DnaG primase family.</text>
</comment>
<dbReference type="SUPFAM" id="SSF56731">
    <property type="entry name" value="DNA primase core"/>
    <property type="match status" value="1"/>
</dbReference>
<evidence type="ECO:0000256" key="10">
    <source>
        <dbReference type="ARBA" id="ARBA00023125"/>
    </source>
</evidence>
<reference evidence="16" key="1">
    <citation type="journal article" date="2017" name="Proc. Natl. Acad. Sci. U.S.A.">
        <title>Simulation of Deepwater Horizon oil plume reveals substrate specialization within a complex community of hydrocarbon-degraders.</title>
        <authorList>
            <person name="Hu P."/>
            <person name="Dubinsky E.A."/>
            <person name="Probst A.J."/>
            <person name="Wang J."/>
            <person name="Sieber C.M.K."/>
            <person name="Tom L.M."/>
            <person name="Gardinali P."/>
            <person name="Banfield J.F."/>
            <person name="Atlas R.M."/>
            <person name="Andersen G.L."/>
        </authorList>
    </citation>
    <scope>NUCLEOTIDE SEQUENCE [LARGE SCALE GENOMIC DNA]</scope>
</reference>
<dbReference type="HAMAP" id="MF_00974">
    <property type="entry name" value="DNA_primase_DnaG"/>
    <property type="match status" value="1"/>
</dbReference>
<accession>A0A1Z8ANX5</accession>
<dbReference type="Pfam" id="PF10410">
    <property type="entry name" value="DnaB_bind"/>
    <property type="match status" value="1"/>
</dbReference>
<dbReference type="GO" id="GO:0005737">
    <property type="term" value="C:cytoplasm"/>
    <property type="evidence" value="ECO:0007669"/>
    <property type="project" value="TreeGrafter"/>
</dbReference>
<evidence type="ECO:0000256" key="1">
    <source>
        <dbReference type="ARBA" id="ARBA00022478"/>
    </source>
</evidence>
<sequence>MISRTTVDAVFDAARVEEVIGDFVQLKKSGSNYKGLSPFSEERTPSFMVSPVKQIWKDFSSGKGGNAVTFIMEHEHFTFPEAIKWLAKKYNIEVEETQQTDEQKLEQDAKESMFLVSKYAAEWFQKQLKTEEGRAIGYSYFKERGFSDETIEYFQLGYNPDQWSAFTDAAIKAGYQLEFLDKTGLSIVKDERKFDRFKGRVMFPIRSLSGRVLGFGGRILKNDKKAAKYLNSPQSEIYDKSKVLYGIYEAKQAIAKEDLCYLVEGYTDVIQLHQAGVKNVVSSSGTALTSQQIRLIQRLTKNITVLYDGDAAGMRAAIRGTDLILEAGMNVRVCTFPDGEDPDSYAKSHTQTEIVEFLTQNAKDFISFKSNLLKEEAAGDPIKKSGMIRDIVNSIAKIPDDISREIYVRESAAILDIGEDVLFSTLAQVRNATINEEKKKQVREQSKQSLSKVETPVTALKVDRRALLERSIIAILLLYGGQDEYFEEEYIRDDSENDVEYFTKKEKHRVYEKIWMDLQADEIKFANPDFQIIYSKIIDVLLLEQKLDTQLILTAFEGEYANVIADITMSDEKYQLHDWERNKIFPKQKNQTVSEYTSQVLRHLRQSLIFDLVEKINKIILNSAPDNINTEALQQVKDYNALRRKLDEKNSTVIPSDGLSRFLFN</sequence>
<dbReference type="GO" id="GO:1990077">
    <property type="term" value="C:primosome complex"/>
    <property type="evidence" value="ECO:0007669"/>
    <property type="project" value="UniProtKB-KW"/>
</dbReference>
<dbReference type="InterPro" id="IPR006171">
    <property type="entry name" value="TOPRIM_dom"/>
</dbReference>
<evidence type="ECO:0000259" key="14">
    <source>
        <dbReference type="PROSITE" id="PS50880"/>
    </source>
</evidence>
<evidence type="ECO:0000256" key="6">
    <source>
        <dbReference type="ARBA" id="ARBA00022723"/>
    </source>
</evidence>
<comment type="subunit">
    <text evidence="12">Monomer. Interacts with DnaB.</text>
</comment>
<keyword evidence="2 12" id="KW-0639">Primosome</keyword>
<dbReference type="InterPro" id="IPR019475">
    <property type="entry name" value="DNA_primase_DnaB-bd"/>
</dbReference>
<keyword evidence="4 12" id="KW-0548">Nucleotidyltransferase</keyword>
<dbReference type="InterPro" id="IPR034151">
    <property type="entry name" value="TOPRIM_DnaG_bac"/>
</dbReference>
<comment type="cofactor">
    <cofactor evidence="13">
        <name>Zn(2+)</name>
        <dbReference type="ChEBI" id="CHEBI:29105"/>
    </cofactor>
    <text evidence="13">Binds 1 zinc ion per monomer.</text>
</comment>
<evidence type="ECO:0000256" key="3">
    <source>
        <dbReference type="ARBA" id="ARBA00022679"/>
    </source>
</evidence>
<evidence type="ECO:0000256" key="13">
    <source>
        <dbReference type="PIRNR" id="PIRNR002811"/>
    </source>
</evidence>
<comment type="caution">
    <text evidence="15">The sequence shown here is derived from an EMBL/GenBank/DDBJ whole genome shotgun (WGS) entry which is preliminary data.</text>
</comment>
<dbReference type="PROSITE" id="PS50880">
    <property type="entry name" value="TOPRIM"/>
    <property type="match status" value="1"/>
</dbReference>
<dbReference type="PANTHER" id="PTHR30313:SF2">
    <property type="entry name" value="DNA PRIMASE"/>
    <property type="match status" value="1"/>
</dbReference>
<dbReference type="InterPro" id="IPR030846">
    <property type="entry name" value="DnaG_bac"/>
</dbReference>
<dbReference type="InterPro" id="IPR002694">
    <property type="entry name" value="Znf_CHC2"/>
</dbReference>
<evidence type="ECO:0000256" key="8">
    <source>
        <dbReference type="ARBA" id="ARBA00022833"/>
    </source>
</evidence>
<dbReference type="InterPro" id="IPR013264">
    <property type="entry name" value="DNAG_N"/>
</dbReference>
<protein>
    <recommendedName>
        <fullName evidence="12 13">DNA primase</fullName>
        <ecNumber evidence="12">2.7.7.101</ecNumber>
    </recommendedName>
</protein>
<dbReference type="GO" id="GO:0003899">
    <property type="term" value="F:DNA-directed RNA polymerase activity"/>
    <property type="evidence" value="ECO:0007669"/>
    <property type="project" value="UniProtKB-UniRule"/>
</dbReference>
<evidence type="ECO:0000313" key="15">
    <source>
        <dbReference type="EMBL" id="OUS11918.1"/>
    </source>
</evidence>
<dbReference type="InterPro" id="IPR006295">
    <property type="entry name" value="DNA_primase_DnaG"/>
</dbReference>
<dbReference type="Pfam" id="PF01807">
    <property type="entry name" value="Zn_ribbon_DnaG"/>
    <property type="match status" value="1"/>
</dbReference>
<comment type="function">
    <text evidence="12 13">RNA polymerase that catalyzes the synthesis of short RNA molecules used as primers for DNA polymerase during DNA replication.</text>
</comment>
<dbReference type="EMBL" id="MAAX01000170">
    <property type="protein sequence ID" value="OUS11918.1"/>
    <property type="molecule type" value="Genomic_DNA"/>
</dbReference>
<dbReference type="Gene3D" id="3.90.580.10">
    <property type="entry name" value="Zinc finger, CHC2-type domain"/>
    <property type="match status" value="1"/>
</dbReference>
<keyword evidence="11 12" id="KW-0804">Transcription</keyword>
<evidence type="ECO:0000256" key="7">
    <source>
        <dbReference type="ARBA" id="ARBA00022771"/>
    </source>
</evidence>
<keyword evidence="7" id="KW-0863">Zinc-finger</keyword>
<dbReference type="Pfam" id="PF08275">
    <property type="entry name" value="DNAG_N"/>
    <property type="match status" value="1"/>
</dbReference>
<dbReference type="InterPro" id="IPR037068">
    <property type="entry name" value="DNA_primase_core_N_sf"/>
</dbReference>
<dbReference type="GO" id="GO:0003677">
    <property type="term" value="F:DNA binding"/>
    <property type="evidence" value="ECO:0007669"/>
    <property type="project" value="UniProtKB-KW"/>
</dbReference>
<name>A0A1Z8ANX5_9FLAO</name>
<dbReference type="InterPro" id="IPR050219">
    <property type="entry name" value="DnaG_primase"/>
</dbReference>
<dbReference type="Gene3D" id="3.40.1360.10">
    <property type="match status" value="1"/>
</dbReference>
<evidence type="ECO:0000256" key="9">
    <source>
        <dbReference type="ARBA" id="ARBA00022842"/>
    </source>
</evidence>
<evidence type="ECO:0000256" key="4">
    <source>
        <dbReference type="ARBA" id="ARBA00022695"/>
    </source>
</evidence>
<dbReference type="FunFam" id="3.90.580.10:FF:000001">
    <property type="entry name" value="DNA primase"/>
    <property type="match status" value="1"/>
</dbReference>
<dbReference type="GO" id="GO:0006269">
    <property type="term" value="P:DNA replication, synthesis of primer"/>
    <property type="evidence" value="ECO:0007669"/>
    <property type="project" value="UniProtKB-UniRule"/>
</dbReference>
<keyword evidence="3 12" id="KW-0808">Transferase</keyword>
<organism evidence="15 16">
    <name type="scientific">Nonlabens dokdonensis</name>
    <dbReference type="NCBI Taxonomy" id="328515"/>
    <lineage>
        <taxon>Bacteria</taxon>
        <taxon>Pseudomonadati</taxon>
        <taxon>Bacteroidota</taxon>
        <taxon>Flavobacteriia</taxon>
        <taxon>Flavobacteriales</taxon>
        <taxon>Flavobacteriaceae</taxon>
        <taxon>Nonlabens</taxon>
    </lineage>
</organism>
<evidence type="ECO:0000256" key="12">
    <source>
        <dbReference type="HAMAP-Rule" id="MF_00974"/>
    </source>
</evidence>
<evidence type="ECO:0000256" key="2">
    <source>
        <dbReference type="ARBA" id="ARBA00022515"/>
    </source>
</evidence>
<keyword evidence="10 12" id="KW-0238">DNA-binding</keyword>
<evidence type="ECO:0000256" key="5">
    <source>
        <dbReference type="ARBA" id="ARBA00022705"/>
    </source>
</evidence>
<comment type="caution">
    <text evidence="12">Lacks conserved residue(s) required for the propagation of feature annotation.</text>
</comment>
<dbReference type="EC" id="2.7.7.101" evidence="12"/>
<dbReference type="SUPFAM" id="SSF57783">
    <property type="entry name" value="Zinc beta-ribbon"/>
    <property type="match status" value="1"/>
</dbReference>
<evidence type="ECO:0000313" key="16">
    <source>
        <dbReference type="Proteomes" id="UP000196102"/>
    </source>
</evidence>
<proteinExistence type="inferred from homology"/>
<dbReference type="GO" id="GO:0000428">
    <property type="term" value="C:DNA-directed RNA polymerase complex"/>
    <property type="evidence" value="ECO:0007669"/>
    <property type="project" value="UniProtKB-KW"/>
</dbReference>
<dbReference type="Gene3D" id="3.90.980.10">
    <property type="entry name" value="DNA primase, catalytic core, N-terminal domain"/>
    <property type="match status" value="1"/>
</dbReference>
<feature type="domain" description="Toprim" evidence="14">
    <location>
        <begin position="258"/>
        <end position="339"/>
    </location>
</feature>
<dbReference type="PIRSF" id="PIRSF002811">
    <property type="entry name" value="DnaG"/>
    <property type="match status" value="1"/>
</dbReference>
<dbReference type="Pfam" id="PF13155">
    <property type="entry name" value="Toprim_2"/>
    <property type="match status" value="1"/>
</dbReference>
<keyword evidence="8 13" id="KW-0862">Zinc</keyword>
<keyword evidence="5 12" id="KW-0235">DNA replication</keyword>
<evidence type="ECO:0000256" key="11">
    <source>
        <dbReference type="ARBA" id="ARBA00023163"/>
    </source>
</evidence>
<dbReference type="RefSeq" id="WP_303687455.1">
    <property type="nucleotide sequence ID" value="NZ_CAJXYO010000023.1"/>
</dbReference>